<comment type="subcellular location">
    <subcellularLocation>
        <location evidence="1">Cell membrane</location>
        <topology evidence="1">Single-pass type I membrane protein</topology>
    </subcellularLocation>
</comment>
<dbReference type="SUPFAM" id="SSF52047">
    <property type="entry name" value="RNI-like"/>
    <property type="match status" value="1"/>
</dbReference>
<dbReference type="FunFam" id="3.80.10.10:FF:000111">
    <property type="entry name" value="LRR receptor-like serine/threonine-protein kinase ERECTA"/>
    <property type="match status" value="1"/>
</dbReference>
<dbReference type="Pfam" id="PF08263">
    <property type="entry name" value="LRRNT_2"/>
    <property type="match status" value="1"/>
</dbReference>
<evidence type="ECO:0000256" key="3">
    <source>
        <dbReference type="ARBA" id="ARBA00022475"/>
    </source>
</evidence>
<evidence type="ECO:0000256" key="2">
    <source>
        <dbReference type="ARBA" id="ARBA00009592"/>
    </source>
</evidence>
<evidence type="ECO:0000256" key="8">
    <source>
        <dbReference type="ARBA" id="ARBA00022989"/>
    </source>
</evidence>
<sequence length="699" mass="77882">MNTSTSIKILVLVIFTLATLNISLSSNGSSGCIESEKQALLLFKQHLLDPTNRLASWVEHEDCCRRWVGVVCDNVTGHVLELHLQNPTNLDWDYDDNWNRDDYEAYKRSRLGGKINHSLLSLTHLSYLDLSYNYFGGIPIPHFFGSMLSLRYLNLSRAGFGGLIPQQLGNLSNMHYLNLDGYFDFYDYYNARLDIENLGWLAGMSQLKYLDMSFVDLSMALDWLQTVNMFPSLKELHLSYCHLPPPPSTLLSRNLSSLAILNLGRNDLQNTSHVIMRWVFSLKTLVSLDLSYNDFEGPIPNGLQNLTSLRHLDLSFNQFNSSIPDWLYGFSPLEFLNLRGNYLQGQISSAIGNMTSAISLDFTLNDELEGGIPKSLGSISHGLECLDLSSSQLFGQLTGHLGYFKNLRQLYLSNNSIGGSIPESLGELSMLRVLHIFDNKLQGNLPESFGQLVNLDLSQNNLSGSLPKCIHNFSVMATQYDSTTLRLVRSIDLSDNNLSGEIPEGVVKLQCLLSLNLSHNHFSGRIPKGIGAMKLLEGLDLSDNQLSGSIPQSISNLTFLSYLDLSNNDLIGKIPSSTQISGFPASSFIGNQLCGPPLTQNCSAANGEIDPSMRNEDRGDDGDGDEVDWFYVAMAIGFGTGFGAFLLPLMVSRRWSGIYFQFLDRMWTRLLLLHAKANLISCSLAALKQFLQNISFFPF</sequence>
<comment type="similarity">
    <text evidence="2">Belongs to the RLP family.</text>
</comment>
<gene>
    <name evidence="15" type="ORF">COLO4_09596</name>
</gene>
<protein>
    <recommendedName>
        <fullName evidence="14">Leucine-rich repeat-containing N-terminal plant-type domain-containing protein</fullName>
    </recommendedName>
</protein>
<feature type="signal peptide" evidence="13">
    <location>
        <begin position="1"/>
        <end position="25"/>
    </location>
</feature>
<evidence type="ECO:0000313" key="16">
    <source>
        <dbReference type="Proteomes" id="UP000187203"/>
    </source>
</evidence>
<name>A0A1R3KBK7_9ROSI</name>
<feature type="chain" id="PRO_5013114029" description="Leucine-rich repeat-containing N-terminal plant-type domain-containing protein" evidence="13">
    <location>
        <begin position="26"/>
        <end position="699"/>
    </location>
</feature>
<dbReference type="PROSITE" id="PS51450">
    <property type="entry name" value="LRR"/>
    <property type="match status" value="1"/>
</dbReference>
<keyword evidence="7" id="KW-0677">Repeat</keyword>
<dbReference type="PANTHER" id="PTHR48063">
    <property type="entry name" value="LRR RECEPTOR-LIKE KINASE"/>
    <property type="match status" value="1"/>
</dbReference>
<comment type="caution">
    <text evidence="15">The sequence shown here is derived from an EMBL/GenBank/DDBJ whole genome shotgun (WGS) entry which is preliminary data.</text>
</comment>
<keyword evidence="16" id="KW-1185">Reference proteome</keyword>
<evidence type="ECO:0000256" key="4">
    <source>
        <dbReference type="ARBA" id="ARBA00022614"/>
    </source>
</evidence>
<keyword evidence="5 12" id="KW-0812">Transmembrane</keyword>
<feature type="domain" description="Leucine-rich repeat-containing N-terminal plant-type" evidence="14">
    <location>
        <begin position="34"/>
        <end position="73"/>
    </location>
</feature>
<dbReference type="OrthoDB" id="998044at2759"/>
<accession>A0A1R3KBK7</accession>
<evidence type="ECO:0000256" key="7">
    <source>
        <dbReference type="ARBA" id="ARBA00022737"/>
    </source>
</evidence>
<keyword evidence="9 12" id="KW-0472">Membrane</keyword>
<dbReference type="STRING" id="93759.A0A1R3KBK7"/>
<dbReference type="InterPro" id="IPR013210">
    <property type="entry name" value="LRR_N_plant-typ"/>
</dbReference>
<proteinExistence type="inferred from homology"/>
<dbReference type="InterPro" id="IPR001611">
    <property type="entry name" value="Leu-rich_rpt"/>
</dbReference>
<keyword evidence="4" id="KW-0433">Leucine-rich repeat</keyword>
<evidence type="ECO:0000256" key="10">
    <source>
        <dbReference type="ARBA" id="ARBA00023170"/>
    </source>
</evidence>
<dbReference type="AlphaFoldDB" id="A0A1R3KBK7"/>
<dbReference type="SMART" id="SM00369">
    <property type="entry name" value="LRR_TYP"/>
    <property type="match status" value="8"/>
</dbReference>
<reference evidence="16" key="1">
    <citation type="submission" date="2013-09" db="EMBL/GenBank/DDBJ databases">
        <title>Corchorus olitorius genome sequencing.</title>
        <authorList>
            <person name="Alam M."/>
            <person name="Haque M.S."/>
            <person name="Islam M.S."/>
            <person name="Emdad E.M."/>
            <person name="Islam M.M."/>
            <person name="Ahmed B."/>
            <person name="Halim A."/>
            <person name="Hossen Q.M.M."/>
            <person name="Hossain M.Z."/>
            <person name="Ahmed R."/>
            <person name="Khan M.M."/>
            <person name="Islam R."/>
            <person name="Rashid M.M."/>
            <person name="Khan S.A."/>
            <person name="Rahman M.S."/>
            <person name="Alam M."/>
            <person name="Yahiya A.S."/>
            <person name="Khan M.S."/>
            <person name="Azam M.S."/>
            <person name="Haque T."/>
            <person name="Lashkar M.Z.H."/>
            <person name="Akhand A.I."/>
            <person name="Morshed G."/>
            <person name="Roy S."/>
            <person name="Uddin K.S."/>
            <person name="Rabeya T."/>
            <person name="Hossain A.S."/>
            <person name="Chowdhury A."/>
            <person name="Snigdha A.R."/>
            <person name="Mortoza M.S."/>
            <person name="Matin S.A."/>
            <person name="Hoque S.M.E."/>
            <person name="Islam M.K."/>
            <person name="Roy D.K."/>
            <person name="Haider R."/>
            <person name="Moosa M.M."/>
            <person name="Elias S.M."/>
            <person name="Hasan A.M."/>
            <person name="Jahan S."/>
            <person name="Shafiuddin M."/>
            <person name="Mahmood N."/>
            <person name="Shommy N.S."/>
        </authorList>
    </citation>
    <scope>NUCLEOTIDE SEQUENCE [LARGE SCALE GENOMIC DNA]</scope>
    <source>
        <strain evidence="16">cv. O-4</strain>
    </source>
</reference>
<evidence type="ECO:0000256" key="5">
    <source>
        <dbReference type="ARBA" id="ARBA00022692"/>
    </source>
</evidence>
<dbReference type="InterPro" id="IPR046956">
    <property type="entry name" value="RLP23-like"/>
</dbReference>
<feature type="transmembrane region" description="Helical" evidence="12">
    <location>
        <begin position="629"/>
        <end position="649"/>
    </location>
</feature>
<evidence type="ECO:0000259" key="14">
    <source>
        <dbReference type="Pfam" id="PF08263"/>
    </source>
</evidence>
<evidence type="ECO:0000313" key="15">
    <source>
        <dbReference type="EMBL" id="OMP04472.1"/>
    </source>
</evidence>
<dbReference type="Pfam" id="PF13855">
    <property type="entry name" value="LRR_8"/>
    <property type="match status" value="1"/>
</dbReference>
<dbReference type="FunFam" id="3.80.10.10:FF:000095">
    <property type="entry name" value="LRR receptor-like serine/threonine-protein kinase GSO1"/>
    <property type="match status" value="1"/>
</dbReference>
<evidence type="ECO:0000256" key="12">
    <source>
        <dbReference type="SAM" id="Phobius"/>
    </source>
</evidence>
<keyword evidence="8 12" id="KW-1133">Transmembrane helix</keyword>
<dbReference type="Gene3D" id="3.80.10.10">
    <property type="entry name" value="Ribonuclease Inhibitor"/>
    <property type="match status" value="2"/>
</dbReference>
<keyword evidence="3" id="KW-1003">Cell membrane</keyword>
<dbReference type="InterPro" id="IPR032675">
    <property type="entry name" value="LRR_dom_sf"/>
</dbReference>
<dbReference type="Pfam" id="PF00560">
    <property type="entry name" value="LRR_1"/>
    <property type="match status" value="8"/>
</dbReference>
<evidence type="ECO:0000256" key="6">
    <source>
        <dbReference type="ARBA" id="ARBA00022729"/>
    </source>
</evidence>
<dbReference type="Proteomes" id="UP000187203">
    <property type="component" value="Unassembled WGS sequence"/>
</dbReference>
<evidence type="ECO:0000256" key="11">
    <source>
        <dbReference type="ARBA" id="ARBA00023180"/>
    </source>
</evidence>
<organism evidence="15 16">
    <name type="scientific">Corchorus olitorius</name>
    <dbReference type="NCBI Taxonomy" id="93759"/>
    <lineage>
        <taxon>Eukaryota</taxon>
        <taxon>Viridiplantae</taxon>
        <taxon>Streptophyta</taxon>
        <taxon>Embryophyta</taxon>
        <taxon>Tracheophyta</taxon>
        <taxon>Spermatophyta</taxon>
        <taxon>Magnoliopsida</taxon>
        <taxon>eudicotyledons</taxon>
        <taxon>Gunneridae</taxon>
        <taxon>Pentapetalae</taxon>
        <taxon>rosids</taxon>
        <taxon>malvids</taxon>
        <taxon>Malvales</taxon>
        <taxon>Malvaceae</taxon>
        <taxon>Grewioideae</taxon>
        <taxon>Apeibeae</taxon>
        <taxon>Corchorus</taxon>
    </lineage>
</organism>
<dbReference type="InterPro" id="IPR003591">
    <property type="entry name" value="Leu-rich_rpt_typical-subtyp"/>
</dbReference>
<dbReference type="GO" id="GO:0005886">
    <property type="term" value="C:plasma membrane"/>
    <property type="evidence" value="ECO:0007669"/>
    <property type="project" value="UniProtKB-SubCell"/>
</dbReference>
<dbReference type="PRINTS" id="PR00019">
    <property type="entry name" value="LEURICHRPT"/>
</dbReference>
<dbReference type="PANTHER" id="PTHR48063:SF98">
    <property type="entry name" value="LRR RECEPTOR-LIKE SERINE_THREONINE-PROTEIN KINASE FLS2"/>
    <property type="match status" value="1"/>
</dbReference>
<keyword evidence="6 13" id="KW-0732">Signal</keyword>
<evidence type="ECO:0000256" key="13">
    <source>
        <dbReference type="SAM" id="SignalP"/>
    </source>
</evidence>
<evidence type="ECO:0000256" key="1">
    <source>
        <dbReference type="ARBA" id="ARBA00004251"/>
    </source>
</evidence>
<keyword evidence="11" id="KW-0325">Glycoprotein</keyword>
<evidence type="ECO:0000256" key="9">
    <source>
        <dbReference type="ARBA" id="ARBA00023136"/>
    </source>
</evidence>
<dbReference type="EMBL" id="AWUE01014252">
    <property type="protein sequence ID" value="OMP04472.1"/>
    <property type="molecule type" value="Genomic_DNA"/>
</dbReference>
<keyword evidence="10" id="KW-0675">Receptor</keyword>